<gene>
    <name evidence="3" type="ORF">QBZ16_003973</name>
</gene>
<evidence type="ECO:0000313" key="4">
    <source>
        <dbReference type="Proteomes" id="UP001255856"/>
    </source>
</evidence>
<evidence type="ECO:0000259" key="2">
    <source>
        <dbReference type="Pfam" id="PF09229"/>
    </source>
</evidence>
<dbReference type="InterPro" id="IPR015310">
    <property type="entry name" value="AHSA1-like_N"/>
</dbReference>
<sequence>MAQDQPNGEKSKLIEQATGKAELSYSYWAAKSGEYKSTPEAKLLSEEEARRRAQEISRHVEQTGASAWNTAGTFEERGVSMDWVKVTLEEIVKGSEIQAGSVRLEVACVHSCSGEAHQWLVRGRKRAGFELEAELHLRQPGTEAAVGTLRVTQASSDDLDELVVSWKQSKEADVSVKRASIEPAAQKAVISHLEALLERIKAR</sequence>
<dbReference type="InterPro" id="IPR036338">
    <property type="entry name" value="Aha1"/>
</dbReference>
<dbReference type="EMBL" id="JASFZW010000005">
    <property type="protein sequence ID" value="KAK2078105.1"/>
    <property type="molecule type" value="Genomic_DNA"/>
</dbReference>
<dbReference type="GO" id="GO:0005829">
    <property type="term" value="C:cytosol"/>
    <property type="evidence" value="ECO:0007669"/>
    <property type="project" value="TreeGrafter"/>
</dbReference>
<reference evidence="3" key="1">
    <citation type="submission" date="2021-01" db="EMBL/GenBank/DDBJ databases">
        <authorList>
            <person name="Eckstrom K.M.E."/>
        </authorList>
    </citation>
    <scope>NUCLEOTIDE SEQUENCE</scope>
    <source>
        <strain evidence="3">UVCC 0001</strain>
    </source>
</reference>
<dbReference type="Pfam" id="PF09229">
    <property type="entry name" value="Aha1_N"/>
    <property type="match status" value="1"/>
</dbReference>
<comment type="similarity">
    <text evidence="1">Belongs to the AHA1 family.</text>
</comment>
<accession>A0AAD9MKH2</accession>
<evidence type="ECO:0000313" key="3">
    <source>
        <dbReference type="EMBL" id="KAK2078105.1"/>
    </source>
</evidence>
<comment type="caution">
    <text evidence="3">The sequence shown here is derived from an EMBL/GenBank/DDBJ whole genome shotgun (WGS) entry which is preliminary data.</text>
</comment>
<dbReference type="AlphaFoldDB" id="A0AAD9MKH2"/>
<keyword evidence="4" id="KW-1185">Reference proteome</keyword>
<dbReference type="SUPFAM" id="SSF103111">
    <property type="entry name" value="Activator of Hsp90 ATPase, Aha1"/>
    <property type="match status" value="1"/>
</dbReference>
<evidence type="ECO:0000256" key="1">
    <source>
        <dbReference type="ARBA" id="ARBA00006817"/>
    </source>
</evidence>
<dbReference type="GO" id="GO:0006457">
    <property type="term" value="P:protein folding"/>
    <property type="evidence" value="ECO:0007669"/>
    <property type="project" value="TreeGrafter"/>
</dbReference>
<organism evidence="3 4">
    <name type="scientific">Prototheca wickerhamii</name>
    <dbReference type="NCBI Taxonomy" id="3111"/>
    <lineage>
        <taxon>Eukaryota</taxon>
        <taxon>Viridiplantae</taxon>
        <taxon>Chlorophyta</taxon>
        <taxon>core chlorophytes</taxon>
        <taxon>Trebouxiophyceae</taxon>
        <taxon>Chlorellales</taxon>
        <taxon>Chlorellaceae</taxon>
        <taxon>Prototheca</taxon>
    </lineage>
</organism>
<dbReference type="Gene3D" id="3.15.10.20">
    <property type="entry name" value="Activator of Hsp90 ATPase Aha1, N-terminal domain"/>
    <property type="match status" value="1"/>
</dbReference>
<name>A0AAD9MKH2_PROWI</name>
<dbReference type="GO" id="GO:0001671">
    <property type="term" value="F:ATPase activator activity"/>
    <property type="evidence" value="ECO:0007669"/>
    <property type="project" value="InterPro"/>
</dbReference>
<feature type="domain" description="Activator of Hsp90 ATPase AHSA1-like N-terminal" evidence="2">
    <location>
        <begin position="81"/>
        <end position="199"/>
    </location>
</feature>
<proteinExistence type="inferred from homology"/>
<dbReference type="GO" id="GO:0051087">
    <property type="term" value="F:protein-folding chaperone binding"/>
    <property type="evidence" value="ECO:0007669"/>
    <property type="project" value="InterPro"/>
</dbReference>
<protein>
    <recommendedName>
        <fullName evidence="2">Activator of Hsp90 ATPase AHSA1-like N-terminal domain-containing protein</fullName>
    </recommendedName>
</protein>
<dbReference type="Proteomes" id="UP001255856">
    <property type="component" value="Unassembled WGS sequence"/>
</dbReference>
<dbReference type="PANTHER" id="PTHR13009">
    <property type="entry name" value="HEAT SHOCK PROTEIN 90 HSP90 CO-CHAPERONE AHA-1"/>
    <property type="match status" value="1"/>
</dbReference>
<dbReference type="PANTHER" id="PTHR13009:SF22">
    <property type="entry name" value="LD43819P"/>
    <property type="match status" value="1"/>
</dbReference>